<evidence type="ECO:0000313" key="8">
    <source>
        <dbReference type="EMBL" id="QDG54460.1"/>
    </source>
</evidence>
<dbReference type="Pfam" id="PF00069">
    <property type="entry name" value="Pkinase"/>
    <property type="match status" value="1"/>
</dbReference>
<evidence type="ECO:0000256" key="4">
    <source>
        <dbReference type="ARBA" id="ARBA00022840"/>
    </source>
</evidence>
<dbReference type="PANTHER" id="PTHR43289:SF6">
    <property type="entry name" value="SERINE_THREONINE-PROTEIN KINASE NEKL-3"/>
    <property type="match status" value="1"/>
</dbReference>
<feature type="region of interest" description="Disordered" evidence="5">
    <location>
        <begin position="365"/>
        <end position="388"/>
    </location>
</feature>
<keyword evidence="6" id="KW-0472">Membrane</keyword>
<keyword evidence="1" id="KW-0808">Transferase</keyword>
<keyword evidence="9" id="KW-1185">Reference proteome</keyword>
<evidence type="ECO:0000256" key="1">
    <source>
        <dbReference type="ARBA" id="ARBA00022679"/>
    </source>
</evidence>
<dbReference type="InterPro" id="IPR000719">
    <property type="entry name" value="Prot_kinase_dom"/>
</dbReference>
<accession>A0A5B8YDL4</accession>
<dbReference type="OrthoDB" id="9801841at2"/>
<keyword evidence="3" id="KW-0418">Kinase</keyword>
<feature type="domain" description="Protein kinase" evidence="7">
    <location>
        <begin position="10"/>
        <end position="284"/>
    </location>
</feature>
<keyword evidence="4" id="KW-0067">ATP-binding</keyword>
<dbReference type="PANTHER" id="PTHR43289">
    <property type="entry name" value="MITOGEN-ACTIVATED PROTEIN KINASE KINASE KINASE 20-RELATED"/>
    <property type="match status" value="1"/>
</dbReference>
<keyword evidence="2" id="KW-0547">Nucleotide-binding</keyword>
<evidence type="ECO:0000259" key="7">
    <source>
        <dbReference type="PROSITE" id="PS50011"/>
    </source>
</evidence>
<organism evidence="8 9">
    <name type="scientific">Persicimonas caeni</name>
    <dbReference type="NCBI Taxonomy" id="2292766"/>
    <lineage>
        <taxon>Bacteria</taxon>
        <taxon>Deltaproteobacteria</taxon>
        <taxon>Bradymonadales</taxon>
        <taxon>Bradymonadaceae</taxon>
        <taxon>Persicimonas</taxon>
    </lineage>
</organism>
<dbReference type="Proteomes" id="UP000315995">
    <property type="component" value="Chromosome"/>
</dbReference>
<evidence type="ECO:0000256" key="6">
    <source>
        <dbReference type="SAM" id="Phobius"/>
    </source>
</evidence>
<sequence>MFINRQLGEYILLRRLAVGGQSEVFLAMKEGPDHFSRPLVIKALPTKYRHDPVFVELFYREAFLSARFSHPNVITVHDARILRGEHCMIMDFIAGQTVADIAQRGYKNGSPPTIKQTVQIVADACDGLHYTHEFRDLDETRYSVVHRDVSPQNLMVTYQGVTKVFDFGIAKVQEKGEQHDTLAGGKYAYMSPEQCLDQPVDARSDVFSLGIILYELAAGRRLFRRGSKADVIAAVTEEPITPPSQFDPSFPEELEAIVMRSLARDPEARYQTAAQMRDDLLQFLSSRSNGRARHELGDYVAELFAAERADIAQTVRRASQGELQPKPLGNLPLEKLGRADVEFTAEELEVPMPEPEEDSALAAQLSSESDDQLAADGGQRTVTETAEVDRSLLQDAHKKNRRLVDEVTRLQRRQNLLIALICALALAAAGLTYYTQVQANKKSEPIEIGSQ</sequence>
<reference evidence="8 9" key="1">
    <citation type="submission" date="2019-06" db="EMBL/GenBank/DDBJ databases">
        <title>Persicimonas caeni gen. nov., sp. nov., a predatory bacterium isolated from solar saltern.</title>
        <authorList>
            <person name="Wang S."/>
        </authorList>
    </citation>
    <scope>NUCLEOTIDE SEQUENCE [LARGE SCALE GENOMIC DNA]</scope>
    <source>
        <strain evidence="8 9">YN101</strain>
    </source>
</reference>
<accession>A0A4Y6Q201</accession>
<dbReference type="InterPro" id="IPR008266">
    <property type="entry name" value="Tyr_kinase_AS"/>
</dbReference>
<evidence type="ECO:0000256" key="2">
    <source>
        <dbReference type="ARBA" id="ARBA00022741"/>
    </source>
</evidence>
<dbReference type="RefSeq" id="WP_141200904.1">
    <property type="nucleotide sequence ID" value="NZ_CP041186.1"/>
</dbReference>
<dbReference type="GO" id="GO:0005524">
    <property type="term" value="F:ATP binding"/>
    <property type="evidence" value="ECO:0007669"/>
    <property type="project" value="UniProtKB-KW"/>
</dbReference>
<dbReference type="GO" id="GO:0004674">
    <property type="term" value="F:protein serine/threonine kinase activity"/>
    <property type="evidence" value="ECO:0007669"/>
    <property type="project" value="TreeGrafter"/>
</dbReference>
<dbReference type="EMBL" id="CP041186">
    <property type="protein sequence ID" value="QDG54460.1"/>
    <property type="molecule type" value="Genomic_DNA"/>
</dbReference>
<dbReference type="Gene3D" id="3.30.200.20">
    <property type="entry name" value="Phosphorylase Kinase, domain 1"/>
    <property type="match status" value="1"/>
</dbReference>
<proteinExistence type="predicted"/>
<keyword evidence="6" id="KW-1133">Transmembrane helix</keyword>
<name>A0A4Y6Q201_PERCE</name>
<dbReference type="CDD" id="cd14014">
    <property type="entry name" value="STKc_PknB_like"/>
    <property type="match status" value="1"/>
</dbReference>
<dbReference type="InterPro" id="IPR011009">
    <property type="entry name" value="Kinase-like_dom_sf"/>
</dbReference>
<dbReference type="Gene3D" id="1.10.510.10">
    <property type="entry name" value="Transferase(Phosphotransferase) domain 1"/>
    <property type="match status" value="1"/>
</dbReference>
<evidence type="ECO:0000256" key="5">
    <source>
        <dbReference type="SAM" id="MobiDB-lite"/>
    </source>
</evidence>
<dbReference type="PROSITE" id="PS50011">
    <property type="entry name" value="PROTEIN_KINASE_DOM"/>
    <property type="match status" value="1"/>
</dbReference>
<evidence type="ECO:0000313" key="9">
    <source>
        <dbReference type="Proteomes" id="UP000315995"/>
    </source>
</evidence>
<keyword evidence="6" id="KW-0812">Transmembrane</keyword>
<dbReference type="AlphaFoldDB" id="A0A4Y6Q201"/>
<protein>
    <recommendedName>
        <fullName evidence="7">Protein kinase domain-containing protein</fullName>
    </recommendedName>
</protein>
<dbReference type="PROSITE" id="PS00109">
    <property type="entry name" value="PROTEIN_KINASE_TYR"/>
    <property type="match status" value="1"/>
</dbReference>
<feature type="transmembrane region" description="Helical" evidence="6">
    <location>
        <begin position="416"/>
        <end position="434"/>
    </location>
</feature>
<dbReference type="SUPFAM" id="SSF56112">
    <property type="entry name" value="Protein kinase-like (PK-like)"/>
    <property type="match status" value="1"/>
</dbReference>
<gene>
    <name evidence="8" type="ORF">FIV42_28060</name>
</gene>
<evidence type="ECO:0000256" key="3">
    <source>
        <dbReference type="ARBA" id="ARBA00022777"/>
    </source>
</evidence>